<dbReference type="AlphaFoldDB" id="A0A069SAV0"/>
<dbReference type="EMBL" id="JNHM01000164">
    <property type="protein sequence ID" value="KDS44328.1"/>
    <property type="molecule type" value="Genomic_DNA"/>
</dbReference>
<evidence type="ECO:0000313" key="3">
    <source>
        <dbReference type="Proteomes" id="UP000027661"/>
    </source>
</evidence>
<gene>
    <name evidence="2" type="ORF">M099_4272</name>
</gene>
<organism evidence="2 3">
    <name type="scientific">Phocaeicola vulgatus str. 3975 RP4</name>
    <dbReference type="NCBI Taxonomy" id="1339352"/>
    <lineage>
        <taxon>Bacteria</taxon>
        <taxon>Pseudomonadati</taxon>
        <taxon>Bacteroidota</taxon>
        <taxon>Bacteroidia</taxon>
        <taxon>Bacteroidales</taxon>
        <taxon>Bacteroidaceae</taxon>
        <taxon>Phocaeicola</taxon>
    </lineage>
</organism>
<accession>A0A069SAV0</accession>
<feature type="compositionally biased region" description="Basic and acidic residues" evidence="1">
    <location>
        <begin position="329"/>
        <end position="340"/>
    </location>
</feature>
<proteinExistence type="predicted"/>
<evidence type="ECO:0000313" key="2">
    <source>
        <dbReference type="EMBL" id="KDS44328.1"/>
    </source>
</evidence>
<reference evidence="2 3" key="1">
    <citation type="submission" date="2014-04" db="EMBL/GenBank/DDBJ databases">
        <authorList>
            <person name="Sears C."/>
            <person name="Carroll K."/>
            <person name="Sack B.R."/>
            <person name="Qadri F."/>
            <person name="Myers L.L."/>
            <person name="Chung G.-T."/>
            <person name="Escheverria P."/>
            <person name="Fraser C.M."/>
            <person name="Sadzewicz L."/>
            <person name="Shefchek K.A."/>
            <person name="Tallon L."/>
            <person name="Das S.P."/>
            <person name="Daugherty S."/>
            <person name="Mongodin E.F."/>
        </authorList>
    </citation>
    <scope>NUCLEOTIDE SEQUENCE [LARGE SCALE GENOMIC DNA]</scope>
    <source>
        <strain evidence="2 3">3975 RP4</strain>
    </source>
</reference>
<evidence type="ECO:0000256" key="1">
    <source>
        <dbReference type="SAM" id="MobiDB-lite"/>
    </source>
</evidence>
<name>A0A069SAV0_PHOVU</name>
<dbReference type="Proteomes" id="UP000027661">
    <property type="component" value="Unassembled WGS sequence"/>
</dbReference>
<sequence length="490" mass="55943">MKLREAFETYNFENAGQFSGIAQSLGYETEYRDGHFRFRKGDENIVMGVKEIRARASMIDDEPGREASKERVAAFFDKDRANDPAYLKELEKEGVSIIRWENLKGEERDGFTIIDHKNKVSYTGQALYEYAQQQGNILDGKGTRLEKGVMSDLMDLNGRPGKLRFNADGISVFYRKESLVIPDKILGKKLSKKDKEQLLAGEVVPVRIRDKDIFLQVDRDLNSVIVRSNQELKIPQVIGKTDEYEGYKLTKSDKYLLANGHSLENKLLHSKDGYFIADIQLTEDRKGVMIQNIQSVSNEKAHEMIQAMRQRLDVQPVGLEQKAGQEPTQGRDRNSEFKEAVGRRDFEKIEMLREEGYKPSEEYVKGVARTLGLDEQETEEVRMLFGVKTHELSENEKQSRRLVEAALEERYHTIQEIQRSGYQITDKDLALMRESGVQPKTLIAVQKIFGLEKPGKTLGDVKLASTPKPSHLKENTRAIGNTVSRAFNDL</sequence>
<comment type="caution">
    <text evidence="2">The sequence shown here is derived from an EMBL/GenBank/DDBJ whole genome shotgun (WGS) entry which is preliminary data.</text>
</comment>
<feature type="region of interest" description="Disordered" evidence="1">
    <location>
        <begin position="321"/>
        <end position="340"/>
    </location>
</feature>
<protein>
    <submittedName>
        <fullName evidence="2">Uncharacterized protein</fullName>
    </submittedName>
</protein>
<dbReference type="PATRIC" id="fig|1339352.3.peg.4002"/>